<feature type="compositionally biased region" description="Polar residues" evidence="1">
    <location>
        <begin position="78"/>
        <end position="93"/>
    </location>
</feature>
<dbReference type="InterPro" id="IPR009057">
    <property type="entry name" value="Homeodomain-like_sf"/>
</dbReference>
<proteinExistence type="predicted"/>
<feature type="region of interest" description="Disordered" evidence="1">
    <location>
        <begin position="78"/>
        <end position="100"/>
    </location>
</feature>
<sequence>MDIKYLLCEPVSTLTIKENQPKVDIINPWPANNHTLNMTNELGHSNSNSSGSPESIYSSLSSSSSTSSFYMDGPSTPSRSYSWTPLSHHPLSQSHRRRTTSDIGHVKHHMFVYNTVNRRTRSESTGSTQQTRTPWTPFEDELLRRGYNQGLSWAMISSTYLPHRSRGCCWGRFKTLQSKNLVDPNHVGYFKRPWKSIEFGQQQN</sequence>
<dbReference type="InterPro" id="IPR001005">
    <property type="entry name" value="SANT/Myb"/>
</dbReference>
<feature type="domain" description="Myb-like" evidence="2">
    <location>
        <begin position="127"/>
        <end position="177"/>
    </location>
</feature>
<feature type="compositionally biased region" description="Low complexity" evidence="1">
    <location>
        <begin position="45"/>
        <end position="58"/>
    </location>
</feature>
<evidence type="ECO:0000256" key="1">
    <source>
        <dbReference type="SAM" id="MobiDB-lite"/>
    </source>
</evidence>
<dbReference type="Gene3D" id="1.10.10.60">
    <property type="entry name" value="Homeodomain-like"/>
    <property type="match status" value="1"/>
</dbReference>
<gene>
    <name evidence="3" type="ORF">BCV71DRAFT_66541</name>
</gene>
<dbReference type="OMA" id="HMFIYSH"/>
<protein>
    <recommendedName>
        <fullName evidence="2">Myb-like domain-containing protein</fullName>
    </recommendedName>
</protein>
<dbReference type="AlphaFoldDB" id="A0A0A1MV46"/>
<dbReference type="VEuPathDB" id="FungiDB:BCV72DRAFT_236401"/>
<dbReference type="Proteomes" id="UP000242381">
    <property type="component" value="Unassembled WGS sequence"/>
</dbReference>
<dbReference type="EMBL" id="KV921536">
    <property type="protein sequence ID" value="ORE13442.1"/>
    <property type="molecule type" value="Genomic_DNA"/>
</dbReference>
<dbReference type="PROSITE" id="PS50090">
    <property type="entry name" value="MYB_LIKE"/>
    <property type="match status" value="1"/>
</dbReference>
<evidence type="ECO:0000313" key="4">
    <source>
        <dbReference type="Proteomes" id="UP000242381"/>
    </source>
</evidence>
<reference evidence="3 4" key="1">
    <citation type="journal article" date="2016" name="Proc. Natl. Acad. Sci. U.S.A.">
        <title>Lipid metabolic changes in an early divergent fungus govern the establishment of a mutualistic symbiosis with endobacteria.</title>
        <authorList>
            <person name="Lastovetsky O.A."/>
            <person name="Gaspar M.L."/>
            <person name="Mondo S.J."/>
            <person name="LaButti K.M."/>
            <person name="Sandor L."/>
            <person name="Grigoriev I.V."/>
            <person name="Henry S.A."/>
            <person name="Pawlowska T.E."/>
        </authorList>
    </citation>
    <scope>NUCLEOTIDE SEQUENCE [LARGE SCALE GENOMIC DNA]</scope>
    <source>
        <strain evidence="3 4">ATCC 11559</strain>
    </source>
</reference>
<evidence type="ECO:0000313" key="3">
    <source>
        <dbReference type="EMBL" id="ORE13442.1"/>
    </source>
</evidence>
<organism evidence="3 4">
    <name type="scientific">Rhizopus microsporus</name>
    <dbReference type="NCBI Taxonomy" id="58291"/>
    <lineage>
        <taxon>Eukaryota</taxon>
        <taxon>Fungi</taxon>
        <taxon>Fungi incertae sedis</taxon>
        <taxon>Mucoromycota</taxon>
        <taxon>Mucoromycotina</taxon>
        <taxon>Mucoromycetes</taxon>
        <taxon>Mucorales</taxon>
        <taxon>Mucorineae</taxon>
        <taxon>Rhizopodaceae</taxon>
        <taxon>Rhizopus</taxon>
    </lineage>
</organism>
<dbReference type="SUPFAM" id="SSF46689">
    <property type="entry name" value="Homeodomain-like"/>
    <property type="match status" value="1"/>
</dbReference>
<evidence type="ECO:0000259" key="2">
    <source>
        <dbReference type="PROSITE" id="PS50090"/>
    </source>
</evidence>
<accession>A0A0A1MV46</accession>
<feature type="region of interest" description="Disordered" evidence="1">
    <location>
        <begin position="37"/>
        <end position="58"/>
    </location>
</feature>
<name>A0A0A1MV46_RHIZD</name>